<feature type="domain" description="HTH luxR-type" evidence="3">
    <location>
        <begin position="828"/>
        <end position="893"/>
    </location>
</feature>
<gene>
    <name evidence="4" type="ORF">HNR19_003967</name>
</gene>
<organism evidence="4 5">
    <name type="scientific">Nocardioides thalensis</name>
    <dbReference type="NCBI Taxonomy" id="1914755"/>
    <lineage>
        <taxon>Bacteria</taxon>
        <taxon>Bacillati</taxon>
        <taxon>Actinomycetota</taxon>
        <taxon>Actinomycetes</taxon>
        <taxon>Propionibacteriales</taxon>
        <taxon>Nocardioidaceae</taxon>
        <taxon>Nocardioides</taxon>
    </lineage>
</organism>
<dbReference type="Gene3D" id="1.10.10.10">
    <property type="entry name" value="Winged helix-like DNA-binding domain superfamily/Winged helix DNA-binding domain"/>
    <property type="match status" value="1"/>
</dbReference>
<dbReference type="GO" id="GO:0006355">
    <property type="term" value="P:regulation of DNA-templated transcription"/>
    <property type="evidence" value="ECO:0007669"/>
    <property type="project" value="InterPro"/>
</dbReference>
<dbReference type="GO" id="GO:0004016">
    <property type="term" value="F:adenylate cyclase activity"/>
    <property type="evidence" value="ECO:0007669"/>
    <property type="project" value="TreeGrafter"/>
</dbReference>
<dbReference type="PANTHER" id="PTHR16305">
    <property type="entry name" value="TESTICULAR SOLUBLE ADENYLYL CYCLASE"/>
    <property type="match status" value="1"/>
</dbReference>
<dbReference type="PANTHER" id="PTHR16305:SF35">
    <property type="entry name" value="TRANSCRIPTIONAL ACTIVATOR DOMAIN"/>
    <property type="match status" value="1"/>
</dbReference>
<keyword evidence="5" id="KW-1185">Reference proteome</keyword>
<proteinExistence type="predicted"/>
<dbReference type="SUPFAM" id="SSF46894">
    <property type="entry name" value="C-terminal effector domain of the bipartite response regulators"/>
    <property type="match status" value="1"/>
</dbReference>
<dbReference type="InterPro" id="IPR000792">
    <property type="entry name" value="Tscrpt_reg_LuxR_C"/>
</dbReference>
<keyword evidence="4" id="KW-0238">DNA-binding</keyword>
<dbReference type="PRINTS" id="PR00038">
    <property type="entry name" value="HTHLUXR"/>
</dbReference>
<reference evidence="4 5" key="1">
    <citation type="submission" date="2020-07" db="EMBL/GenBank/DDBJ databases">
        <title>Sequencing the genomes of 1000 actinobacteria strains.</title>
        <authorList>
            <person name="Klenk H.-P."/>
        </authorList>
    </citation>
    <scope>NUCLEOTIDE SEQUENCE [LARGE SCALE GENOMIC DNA]</scope>
    <source>
        <strain evidence="4 5">DSM 103833</strain>
    </source>
</reference>
<accession>A0A853C7R9</accession>
<protein>
    <submittedName>
        <fullName evidence="4">DNA-binding CsgD family transcriptional regulator</fullName>
    </submittedName>
</protein>
<evidence type="ECO:0000259" key="3">
    <source>
        <dbReference type="PROSITE" id="PS50043"/>
    </source>
</evidence>
<dbReference type="InterPro" id="IPR036388">
    <property type="entry name" value="WH-like_DNA-bd_sf"/>
</dbReference>
<sequence length="895" mass="95763">MLDALVDGAPREGAALVVRGPAGIGKTALLTLAAARAAHLGLDVTELRAVPAERHQPFAALHQLLRPLRGGFTSLADPHRQALDAAFGRTSDPAPDIFLISLATLELLGDAAAERPRLVVVEDAQWLDRPTADVLGFVARRLGVDRVVMLFSVRDTGDHGWLGQGLPELELGPLSVDESEELLARAPSAADLGPAARTEILRLAGGNPLALLELPSVTSTGLSAETGPLPVRLERAFTARLEHLDPLARALLLVAAADERATLGEVVAGAEEMLQTELPARAVAEADHSDLVDVVGQALRFRHPLMASAVYHAAPITERVAAHRALGRVFAGDADRSLWHRAAATLAPEPQLSAELESAAERARRRGANDVAVTALERAAALTTDARRRGRMLLLAAELAFELGRPHRAKPLLEQAALQPMTDAEHGRLALTRELVDPHPGEAAARSAELLASAEGTAPADIDLALDLLWLVASRSWWADPGRSARTRTLEVIDRVATDPDDPRVLCGLGYADADARGGAVVDRLRHARPAGHTDPRTAWMLGTAAVVTGAWDLARGHLHASIQMLREQGRLGQLPRLLVLNSMVAARMADWDVAEPEAAEARALGAETGQATWVGAADSVIALASAMRGEHAEALAAADRADEAVAELGTIFVRSSTSLARGLAASAAGDHEGAFDQLLRLFVAGDPSYHWTMRWWGLADLAHAAARTGRGDDVLPLVKELEGVAAGTTAVVVHLNLEAAQAHLADDRAAADLFERALGRDLDQWPYQRARLLLAHGELLRRTRRTVDARPPLREAVTVFDRIGARAWAERARQELSATGETMRAWSPRRADGLTPQELQIARLAAEGRTNREIAQMLFISHRTVGSHLYHVFPKLGITQRSQLAAALAARRDG</sequence>
<dbReference type="GO" id="GO:0005524">
    <property type="term" value="F:ATP binding"/>
    <property type="evidence" value="ECO:0007669"/>
    <property type="project" value="UniProtKB-KW"/>
</dbReference>
<dbReference type="Proteomes" id="UP000530424">
    <property type="component" value="Unassembled WGS sequence"/>
</dbReference>
<dbReference type="InterPro" id="IPR027417">
    <property type="entry name" value="P-loop_NTPase"/>
</dbReference>
<keyword evidence="1" id="KW-0547">Nucleotide-binding</keyword>
<dbReference type="SUPFAM" id="SSF52540">
    <property type="entry name" value="P-loop containing nucleoside triphosphate hydrolases"/>
    <property type="match status" value="1"/>
</dbReference>
<dbReference type="SMART" id="SM00421">
    <property type="entry name" value="HTH_LUXR"/>
    <property type="match status" value="1"/>
</dbReference>
<name>A0A853C7R9_9ACTN</name>
<keyword evidence="2" id="KW-0067">ATP-binding</keyword>
<dbReference type="InterPro" id="IPR041664">
    <property type="entry name" value="AAA_16"/>
</dbReference>
<dbReference type="InterPro" id="IPR016032">
    <property type="entry name" value="Sig_transdc_resp-reg_C-effctor"/>
</dbReference>
<comment type="caution">
    <text evidence="4">The sequence shown here is derived from an EMBL/GenBank/DDBJ whole genome shotgun (WGS) entry which is preliminary data.</text>
</comment>
<evidence type="ECO:0000313" key="4">
    <source>
        <dbReference type="EMBL" id="NYJ03269.1"/>
    </source>
</evidence>
<dbReference type="GO" id="GO:0003677">
    <property type="term" value="F:DNA binding"/>
    <property type="evidence" value="ECO:0007669"/>
    <property type="project" value="UniProtKB-KW"/>
</dbReference>
<dbReference type="CDD" id="cd06170">
    <property type="entry name" value="LuxR_C_like"/>
    <property type="match status" value="1"/>
</dbReference>
<evidence type="ECO:0000313" key="5">
    <source>
        <dbReference type="Proteomes" id="UP000530424"/>
    </source>
</evidence>
<dbReference type="EMBL" id="JACCFP010000001">
    <property type="protein sequence ID" value="NYJ03269.1"/>
    <property type="molecule type" value="Genomic_DNA"/>
</dbReference>
<dbReference type="AlphaFoldDB" id="A0A853C7R9"/>
<dbReference type="PROSITE" id="PS50043">
    <property type="entry name" value="HTH_LUXR_2"/>
    <property type="match status" value="1"/>
</dbReference>
<dbReference type="Pfam" id="PF00196">
    <property type="entry name" value="GerE"/>
    <property type="match status" value="1"/>
</dbReference>
<dbReference type="PROSITE" id="PS00622">
    <property type="entry name" value="HTH_LUXR_1"/>
    <property type="match status" value="1"/>
</dbReference>
<evidence type="ECO:0000256" key="2">
    <source>
        <dbReference type="ARBA" id="ARBA00022840"/>
    </source>
</evidence>
<dbReference type="GO" id="GO:0005737">
    <property type="term" value="C:cytoplasm"/>
    <property type="evidence" value="ECO:0007669"/>
    <property type="project" value="TreeGrafter"/>
</dbReference>
<dbReference type="Pfam" id="PF13191">
    <property type="entry name" value="AAA_16"/>
    <property type="match status" value="1"/>
</dbReference>
<evidence type="ECO:0000256" key="1">
    <source>
        <dbReference type="ARBA" id="ARBA00022741"/>
    </source>
</evidence>